<name>A0A0N0NPE8_9EURO</name>
<evidence type="ECO:0008006" key="3">
    <source>
        <dbReference type="Google" id="ProtNLM"/>
    </source>
</evidence>
<dbReference type="InterPro" id="IPR050275">
    <property type="entry name" value="PGM_Phosphatase"/>
</dbReference>
<evidence type="ECO:0000313" key="2">
    <source>
        <dbReference type="Proteomes" id="UP000038010"/>
    </source>
</evidence>
<dbReference type="PANTHER" id="PTHR48100">
    <property type="entry name" value="BROAD-SPECIFICITY PHOSPHATASE YOR283W-RELATED"/>
    <property type="match status" value="1"/>
</dbReference>
<dbReference type="EMBL" id="LFJN01000007">
    <property type="protein sequence ID" value="KPI42459.1"/>
    <property type="molecule type" value="Genomic_DNA"/>
</dbReference>
<keyword evidence="2" id="KW-1185">Reference proteome</keyword>
<dbReference type="GO" id="GO:0005737">
    <property type="term" value="C:cytoplasm"/>
    <property type="evidence" value="ECO:0007669"/>
    <property type="project" value="TreeGrafter"/>
</dbReference>
<dbReference type="RefSeq" id="XP_018002422.1">
    <property type="nucleotide sequence ID" value="XM_018150346.1"/>
</dbReference>
<sequence>MHVVVMDHQRRQKQPVLHLIRHGQGYHNIPPGNYTLPDPYLTPFGVEQCRQLRQREFPEPLHDSPGLPGIHEFPRRKISLIATSPMTRAIQSAFEIFRPILTDNHTDGRETGDQTNIPPPFIALPDAQESSTDACDIGQDPAVLARTCATNGWPIDLSLVHDGWNDKSTPGSRYSPASKAIFRRARDTRVFLRDAARRLVAEGLTDVQIVLVAHGGFMHYLTGDWEDAGKYRRRDG</sequence>
<dbReference type="InterPro" id="IPR029033">
    <property type="entry name" value="His_PPase_superfam"/>
</dbReference>
<reference evidence="1 2" key="1">
    <citation type="submission" date="2015-06" db="EMBL/GenBank/DDBJ databases">
        <title>Draft genome of the ant-associated black yeast Phialophora attae CBS 131958.</title>
        <authorList>
            <person name="Moreno L.F."/>
            <person name="Stielow B.J."/>
            <person name="de Hoog S."/>
            <person name="Vicente V.A."/>
            <person name="Weiss V.A."/>
            <person name="de Vries M."/>
            <person name="Cruz L.M."/>
            <person name="Souza E.M."/>
        </authorList>
    </citation>
    <scope>NUCLEOTIDE SEQUENCE [LARGE SCALE GENOMIC DNA]</scope>
    <source>
        <strain evidence="1 2">CBS 131958</strain>
    </source>
</reference>
<accession>A0A0N0NPE8</accession>
<dbReference type="AlphaFoldDB" id="A0A0N0NPE8"/>
<dbReference type="Gene3D" id="3.40.50.1240">
    <property type="entry name" value="Phosphoglycerate mutase-like"/>
    <property type="match status" value="1"/>
</dbReference>
<evidence type="ECO:0000313" key="1">
    <source>
        <dbReference type="EMBL" id="KPI42459.1"/>
    </source>
</evidence>
<dbReference type="InterPro" id="IPR013078">
    <property type="entry name" value="His_Pase_superF_clade-1"/>
</dbReference>
<dbReference type="Proteomes" id="UP000038010">
    <property type="component" value="Unassembled WGS sequence"/>
</dbReference>
<dbReference type="SUPFAM" id="SSF53254">
    <property type="entry name" value="Phosphoglycerate mutase-like"/>
    <property type="match status" value="1"/>
</dbReference>
<organism evidence="1 2">
    <name type="scientific">Cyphellophora attinorum</name>
    <dbReference type="NCBI Taxonomy" id="1664694"/>
    <lineage>
        <taxon>Eukaryota</taxon>
        <taxon>Fungi</taxon>
        <taxon>Dikarya</taxon>
        <taxon>Ascomycota</taxon>
        <taxon>Pezizomycotina</taxon>
        <taxon>Eurotiomycetes</taxon>
        <taxon>Chaetothyriomycetidae</taxon>
        <taxon>Chaetothyriales</taxon>
        <taxon>Cyphellophoraceae</taxon>
        <taxon>Cyphellophora</taxon>
    </lineage>
</organism>
<dbReference type="GeneID" id="28742226"/>
<proteinExistence type="predicted"/>
<dbReference type="SMART" id="SM00855">
    <property type="entry name" value="PGAM"/>
    <property type="match status" value="1"/>
</dbReference>
<dbReference type="VEuPathDB" id="FungiDB:AB675_9782"/>
<protein>
    <recommendedName>
        <fullName evidence="3">Phosphatase SPAC5H10.03</fullName>
    </recommendedName>
</protein>
<dbReference type="GO" id="GO:0016791">
    <property type="term" value="F:phosphatase activity"/>
    <property type="evidence" value="ECO:0007669"/>
    <property type="project" value="TreeGrafter"/>
</dbReference>
<gene>
    <name evidence="1" type="ORF">AB675_9782</name>
</gene>
<dbReference type="PANTHER" id="PTHR48100:SF54">
    <property type="entry name" value="PHOSPHATASE SPAC5H10.03-RELATED"/>
    <property type="match status" value="1"/>
</dbReference>
<comment type="caution">
    <text evidence="1">The sequence shown here is derived from an EMBL/GenBank/DDBJ whole genome shotgun (WGS) entry which is preliminary data.</text>
</comment>
<dbReference type="OrthoDB" id="496981at2759"/>
<dbReference type="CDD" id="cd07040">
    <property type="entry name" value="HP"/>
    <property type="match status" value="1"/>
</dbReference>